<dbReference type="PANTHER" id="PTHR33568:SF3">
    <property type="entry name" value="DNA-DIRECTED DNA POLYMERASE"/>
    <property type="match status" value="1"/>
</dbReference>
<dbReference type="EC" id="2.7.7.7" evidence="2"/>
<evidence type="ECO:0000256" key="9">
    <source>
        <dbReference type="ARBA" id="ARBA00049244"/>
    </source>
</evidence>
<comment type="catalytic activity">
    <reaction evidence="9">
        <text>DNA(n) + a 2'-deoxyribonucleoside 5'-triphosphate = DNA(n+1) + diphosphate</text>
        <dbReference type="Rhea" id="RHEA:22508"/>
        <dbReference type="Rhea" id="RHEA-COMP:17339"/>
        <dbReference type="Rhea" id="RHEA-COMP:17340"/>
        <dbReference type="ChEBI" id="CHEBI:33019"/>
        <dbReference type="ChEBI" id="CHEBI:61560"/>
        <dbReference type="ChEBI" id="CHEBI:173112"/>
        <dbReference type="EC" id="2.7.7.7"/>
    </reaction>
</comment>
<dbReference type="Pfam" id="PF07460">
    <property type="entry name" value="NUMOD3"/>
    <property type="match status" value="1"/>
</dbReference>
<dbReference type="GO" id="GO:0000166">
    <property type="term" value="F:nucleotide binding"/>
    <property type="evidence" value="ECO:0007669"/>
    <property type="project" value="InterPro"/>
</dbReference>
<evidence type="ECO:0000256" key="4">
    <source>
        <dbReference type="ARBA" id="ARBA00022679"/>
    </source>
</evidence>
<dbReference type="HOGENOM" id="CLU_334986_0_0_1"/>
<dbReference type="InterPro" id="IPR036397">
    <property type="entry name" value="RNaseH_sf"/>
</dbReference>
<keyword evidence="7" id="KW-0239">DNA-directed DNA polymerase</keyword>
<dbReference type="Gene3D" id="3.30.420.10">
    <property type="entry name" value="Ribonuclease H-like superfamily/Ribonuclease H"/>
    <property type="match status" value="1"/>
</dbReference>
<sequence>MSETRRGSNNSMFGKTHSEETKMSAAKQGALNPLDDISLLNHSFVESFLGLITLPLGINQTITTETLDVVEDATSRIPIIGGFLNNIIEAFHNLHLWLGRRWVLHRPFLVIVAYYQKLICFLVVHFNMLRALFRELWRWKITGFILTRLSPAMFQSLPSRPWTPSIITCLYGSIDTLFTHLGEDEYINLYDFLIQLHQKQVNWCLRVPIHAPLIHELFENSSNHYYQKQKFGSNWLKLYKLLVGIVERSGYSRREEELAKENLGFSPFLTKEQLAKLEAEWEAEKNPNSEIENIPEIETLTPTKETPDLKNKIAVADLEALIKPNGKNHVYMAAWYNGETYRILDITQWGYNTNTMLEQFWISLINENTGRTVFFHNFGGYDAILSLPALLHLPYTFSPIMKDGEIISIKVFGKKNKLLLTIKDSIRILPGALSKLAKDWGAETQKDHFPHYFWKDCIETTLRYSGPIPPYTYFEPKRTSQADYEEMVKLFERKDWNFLGVSRQTLRVYSAPSAAFRIWRTQQLPILNKENLKVYDLSHNLDSELRSTYCGGIVDVYRPHLKGEGYYYDVNSLYPTAMCKPMPVGRPTQVNLTIEQFLQGEFYGFVEATVRAPVNEYIGLLPIKIKGRLICPGGTFSGLFFSEELRFALNNGYTLLGITKAYLFQKGENTFLQLIETLNDMKISAQKEGKPTIRNLAKLLMNSMYGRFGMHPSLTKHEIITEEQTQNICPHWQLSAKIDFGELSLVTLLLDKDRKDISLGSTERYLCSKEPSPTSALKGVPMPLRGSYFTSSEPASLRYLSSHRARRVDMELWIVIPPTRIIILTPTTTLKYRIMKLTIVGEQANKPIPQCY</sequence>
<evidence type="ECO:0000256" key="2">
    <source>
        <dbReference type="ARBA" id="ARBA00012417"/>
    </source>
</evidence>
<dbReference type="SUPFAM" id="SSF64496">
    <property type="entry name" value="DNA-binding domain of intron-encoded endonucleases"/>
    <property type="match status" value="1"/>
</dbReference>
<gene>
    <name evidence="13" type="ORF">GLOINDRAFT_83477</name>
</gene>
<evidence type="ECO:0000256" key="7">
    <source>
        <dbReference type="ARBA" id="ARBA00022932"/>
    </source>
</evidence>
<dbReference type="InterPro" id="IPR043502">
    <property type="entry name" value="DNA/RNA_pol_sf"/>
</dbReference>
<evidence type="ECO:0000256" key="5">
    <source>
        <dbReference type="ARBA" id="ARBA00022695"/>
    </source>
</evidence>
<dbReference type="InterPro" id="IPR012337">
    <property type="entry name" value="RNaseH-like_sf"/>
</dbReference>
<keyword evidence="10" id="KW-0472">Membrane</keyword>
<keyword evidence="10" id="KW-0812">Transmembrane</keyword>
<dbReference type="PANTHER" id="PTHR33568">
    <property type="entry name" value="DNA POLYMERASE"/>
    <property type="match status" value="1"/>
</dbReference>
<comment type="similarity">
    <text evidence="1">Belongs to the DNA polymerase type-B family.</text>
</comment>
<evidence type="ECO:0000313" key="13">
    <source>
        <dbReference type="EMBL" id="ERZ94528.1"/>
    </source>
</evidence>
<dbReference type="SUPFAM" id="SSF53098">
    <property type="entry name" value="Ribonuclease H-like"/>
    <property type="match status" value="1"/>
</dbReference>
<feature type="transmembrane region" description="Helical" evidence="10">
    <location>
        <begin position="108"/>
        <end position="128"/>
    </location>
</feature>
<dbReference type="GO" id="GO:0003677">
    <property type="term" value="F:DNA binding"/>
    <property type="evidence" value="ECO:0007669"/>
    <property type="project" value="UniProtKB-KW"/>
</dbReference>
<keyword evidence="5" id="KW-0548">Nucleotidyltransferase</keyword>
<evidence type="ECO:0000256" key="10">
    <source>
        <dbReference type="SAM" id="Phobius"/>
    </source>
</evidence>
<evidence type="ECO:0000256" key="8">
    <source>
        <dbReference type="ARBA" id="ARBA00023125"/>
    </source>
</evidence>
<name>U9SF92_RHIID</name>
<dbReference type="AlphaFoldDB" id="U9SF92"/>
<evidence type="ECO:0000259" key="11">
    <source>
        <dbReference type="Pfam" id="PF03175"/>
    </source>
</evidence>
<evidence type="ECO:0000256" key="3">
    <source>
        <dbReference type="ARBA" id="ARBA00014385"/>
    </source>
</evidence>
<dbReference type="InterPro" id="IPR003611">
    <property type="entry name" value="NUMOD3"/>
</dbReference>
<evidence type="ECO:0000259" key="12">
    <source>
        <dbReference type="Pfam" id="PF07460"/>
    </source>
</evidence>
<feature type="domain" description="Nuclease associated modular" evidence="12">
    <location>
        <begin position="1"/>
        <end position="22"/>
    </location>
</feature>
<dbReference type="InterPro" id="IPR004868">
    <property type="entry name" value="DNA-dir_DNA_pol_B_mt/vir"/>
</dbReference>
<feature type="domain" description="DNA-directed DNA polymerase family B mitochondria/virus" evidence="11">
    <location>
        <begin position="486"/>
        <end position="725"/>
    </location>
</feature>
<keyword evidence="4" id="KW-0808">Transferase</keyword>
<dbReference type="GO" id="GO:0003887">
    <property type="term" value="F:DNA-directed DNA polymerase activity"/>
    <property type="evidence" value="ECO:0007669"/>
    <property type="project" value="UniProtKB-KW"/>
</dbReference>
<geneLocation type="mitochondrion" evidence="13"/>
<reference evidence="13" key="1">
    <citation type="submission" date="2013-07" db="EMBL/GenBank/DDBJ databases">
        <title>The genome of an arbuscular mycorrhizal fungus provides insights into the evolution of the oldest plant symbiosis.</title>
        <authorList>
            <consortium name="DOE Joint Genome Institute"/>
            <person name="Tisserant E."/>
            <person name="Malbreil M."/>
            <person name="Kuo A."/>
            <person name="Kohler A."/>
            <person name="Symeonidi A."/>
            <person name="Balestrini R."/>
            <person name="Charron P."/>
            <person name="Duensing N."/>
            <person name="Frei-dit-Frey N."/>
            <person name="Gianinazzi-Pearson V."/>
            <person name="Gilbert B."/>
            <person name="Handa Y."/>
            <person name="Hijri M."/>
            <person name="Kaul R."/>
            <person name="Kawaguchi M."/>
            <person name="Krajinski F."/>
            <person name="Lammers P."/>
            <person name="Lapierre D."/>
            <person name="Masclaux F.G."/>
            <person name="Murat C."/>
            <person name="Morin E."/>
            <person name="Ndikumana S."/>
            <person name="Pagni M."/>
            <person name="Petitpierre D."/>
            <person name="Requena N."/>
            <person name="Rosikiewicz P."/>
            <person name="Riley R."/>
            <person name="Saito K."/>
            <person name="San Clemente H."/>
            <person name="Shapiro H."/>
            <person name="van Tuinen D."/>
            <person name="Becard G."/>
            <person name="Bonfante P."/>
            <person name="Paszkowski U."/>
            <person name="Shachar-Hill Y."/>
            <person name="Young J.P."/>
            <person name="Sanders I.R."/>
            <person name="Henrissat B."/>
            <person name="Rensing S.A."/>
            <person name="Grigoriev I.V."/>
            <person name="Corradi N."/>
            <person name="Roux C."/>
            <person name="Martin F."/>
        </authorList>
    </citation>
    <scope>NUCLEOTIDE SEQUENCE</scope>
    <source>
        <strain evidence="13">DAOM 197198</strain>
    </source>
</reference>
<organism evidence="13">
    <name type="scientific">Rhizophagus irregularis (strain DAOM 181602 / DAOM 197198 / MUCL 43194)</name>
    <name type="common">Arbuscular mycorrhizal fungus</name>
    <name type="synonym">Glomus intraradices</name>
    <dbReference type="NCBI Taxonomy" id="747089"/>
    <lineage>
        <taxon>Eukaryota</taxon>
        <taxon>Fungi</taxon>
        <taxon>Fungi incertae sedis</taxon>
        <taxon>Mucoromycota</taxon>
        <taxon>Glomeromycotina</taxon>
        <taxon>Glomeromycetes</taxon>
        <taxon>Glomerales</taxon>
        <taxon>Glomeraceae</taxon>
        <taxon>Rhizophagus</taxon>
    </lineage>
</organism>
<keyword evidence="6" id="KW-0235">DNA replication</keyword>
<protein>
    <recommendedName>
        <fullName evidence="3">Probable DNA polymerase</fullName>
        <ecNumber evidence="2">2.7.7.7</ecNumber>
    </recommendedName>
</protein>
<keyword evidence="13" id="KW-0496">Mitochondrion</keyword>
<evidence type="ECO:0000256" key="1">
    <source>
        <dbReference type="ARBA" id="ARBA00005755"/>
    </source>
</evidence>
<proteinExistence type="inferred from homology"/>
<dbReference type="InterPro" id="IPR023211">
    <property type="entry name" value="DNA_pol_palm_dom_sf"/>
</dbReference>
<keyword evidence="8" id="KW-0238">DNA-binding</keyword>
<keyword evidence="10" id="KW-1133">Transmembrane helix</keyword>
<dbReference type="SUPFAM" id="SSF56672">
    <property type="entry name" value="DNA/RNA polymerases"/>
    <property type="match status" value="1"/>
</dbReference>
<accession>U9SF92</accession>
<dbReference type="GO" id="GO:0006260">
    <property type="term" value="P:DNA replication"/>
    <property type="evidence" value="ECO:0007669"/>
    <property type="project" value="UniProtKB-KW"/>
</dbReference>
<dbReference type="Pfam" id="PF03175">
    <property type="entry name" value="DNA_pol_B_2"/>
    <property type="match status" value="1"/>
</dbReference>
<dbReference type="EMBL" id="KI297408">
    <property type="protein sequence ID" value="ERZ94528.1"/>
    <property type="molecule type" value="Genomic_DNA"/>
</dbReference>
<dbReference type="Gene3D" id="3.90.1600.10">
    <property type="entry name" value="Palm domain of DNA polymerase"/>
    <property type="match status" value="1"/>
</dbReference>
<evidence type="ECO:0000256" key="6">
    <source>
        <dbReference type="ARBA" id="ARBA00022705"/>
    </source>
</evidence>